<organism evidence="5 6">
    <name type="scientific">Candidatus Gallibacteroides avistercoris</name>
    <dbReference type="NCBI Taxonomy" id="2840833"/>
    <lineage>
        <taxon>Bacteria</taxon>
        <taxon>Pseudomonadati</taxon>
        <taxon>Bacteroidota</taxon>
        <taxon>Bacteroidia</taxon>
        <taxon>Bacteroidales</taxon>
        <taxon>Bacteroidaceae</taxon>
        <taxon>Bacteroidaceae incertae sedis</taxon>
        <taxon>Candidatus Gallibacteroides</taxon>
    </lineage>
</organism>
<dbReference type="PANTHER" id="PTHR30345">
    <property type="entry name" value="RIBOSE-5-PHOSPHATE ISOMERASE B"/>
    <property type="match status" value="1"/>
</dbReference>
<dbReference type="Proteomes" id="UP000824112">
    <property type="component" value="Unassembled WGS sequence"/>
</dbReference>
<protein>
    <submittedName>
        <fullName evidence="5">Ribose 5-phosphate isomerase B</fullName>
        <ecNumber evidence="5">5.3.1.6</ecNumber>
    </submittedName>
</protein>
<evidence type="ECO:0000256" key="3">
    <source>
        <dbReference type="PIRSR" id="PIRSR005384-1"/>
    </source>
</evidence>
<feature type="active site" description="Proton donor" evidence="3">
    <location>
        <position position="106"/>
    </location>
</feature>
<dbReference type="InterPro" id="IPR004785">
    <property type="entry name" value="RpiB"/>
</dbReference>
<dbReference type="InterPro" id="IPR003500">
    <property type="entry name" value="RpiB_LacA_LacB"/>
</dbReference>
<feature type="binding site" evidence="4">
    <location>
        <position position="140"/>
    </location>
    <ligand>
        <name>D-ribulose 5-phosphate</name>
        <dbReference type="ChEBI" id="CHEBI:58121"/>
    </ligand>
</feature>
<dbReference type="NCBIfam" id="TIGR01120">
    <property type="entry name" value="rpiB"/>
    <property type="match status" value="1"/>
</dbReference>
<dbReference type="InterPro" id="IPR036569">
    <property type="entry name" value="RpiB_LacA_LacB_sf"/>
</dbReference>
<evidence type="ECO:0000313" key="6">
    <source>
        <dbReference type="Proteomes" id="UP000824112"/>
    </source>
</evidence>
<dbReference type="EMBL" id="DVNA01000095">
    <property type="protein sequence ID" value="HIU54961.1"/>
    <property type="molecule type" value="Genomic_DNA"/>
</dbReference>
<dbReference type="PANTHER" id="PTHR30345:SF0">
    <property type="entry name" value="DNA DAMAGE-REPAIR_TOLERATION PROTEIN DRT102"/>
    <property type="match status" value="1"/>
</dbReference>
<keyword evidence="2 5" id="KW-0413">Isomerase</keyword>
<evidence type="ECO:0000256" key="1">
    <source>
        <dbReference type="ARBA" id="ARBA00008754"/>
    </source>
</evidence>
<dbReference type="NCBIfam" id="NF004051">
    <property type="entry name" value="PRK05571.1"/>
    <property type="match status" value="1"/>
</dbReference>
<dbReference type="EC" id="5.3.1.6" evidence="5"/>
<dbReference type="Pfam" id="PF02502">
    <property type="entry name" value="LacAB_rpiB"/>
    <property type="match status" value="1"/>
</dbReference>
<dbReference type="Gene3D" id="3.40.1400.10">
    <property type="entry name" value="Sugar-phosphate isomerase, RpiB/LacA/LacB"/>
    <property type="match status" value="1"/>
</dbReference>
<feature type="binding site" evidence="4">
    <location>
        <begin position="16"/>
        <end position="17"/>
    </location>
    <ligand>
        <name>D-ribulose 5-phosphate</name>
        <dbReference type="ChEBI" id="CHEBI:58121"/>
    </ligand>
</feature>
<feature type="binding site" evidence="4">
    <location>
        <position position="144"/>
    </location>
    <ligand>
        <name>D-ribulose 5-phosphate</name>
        <dbReference type="ChEBI" id="CHEBI:58121"/>
    </ligand>
</feature>
<dbReference type="SUPFAM" id="SSF89623">
    <property type="entry name" value="Ribose/Galactose isomerase RpiB/AlsB"/>
    <property type="match status" value="1"/>
</dbReference>
<evidence type="ECO:0000256" key="2">
    <source>
        <dbReference type="ARBA" id="ARBA00023235"/>
    </source>
</evidence>
<dbReference type="GO" id="GO:0019316">
    <property type="term" value="P:D-allose catabolic process"/>
    <property type="evidence" value="ECO:0007669"/>
    <property type="project" value="TreeGrafter"/>
</dbReference>
<feature type="binding site" evidence="4">
    <location>
        <position position="107"/>
    </location>
    <ligand>
        <name>D-ribulose 5-phosphate</name>
        <dbReference type="ChEBI" id="CHEBI:58121"/>
    </ligand>
</feature>
<dbReference type="GO" id="GO:0009052">
    <property type="term" value="P:pentose-phosphate shunt, non-oxidative branch"/>
    <property type="evidence" value="ECO:0007669"/>
    <property type="project" value="TreeGrafter"/>
</dbReference>
<reference evidence="5" key="1">
    <citation type="submission" date="2020-10" db="EMBL/GenBank/DDBJ databases">
        <authorList>
            <person name="Gilroy R."/>
        </authorList>
    </citation>
    <scope>NUCLEOTIDE SEQUENCE</scope>
    <source>
        <strain evidence="5">CHK158-818</strain>
    </source>
</reference>
<dbReference type="NCBIfam" id="TIGR00689">
    <property type="entry name" value="rpiB_lacA_lacB"/>
    <property type="match status" value="1"/>
</dbReference>
<evidence type="ECO:0000313" key="5">
    <source>
        <dbReference type="EMBL" id="HIU54961.1"/>
    </source>
</evidence>
<accession>A0A9D1M787</accession>
<comment type="caution">
    <text evidence="5">The sequence shown here is derived from an EMBL/GenBank/DDBJ whole genome shotgun (WGS) entry which is preliminary data.</text>
</comment>
<name>A0A9D1M787_9BACT</name>
<comment type="similarity">
    <text evidence="1">Belongs to the LacAB/RpiB family.</text>
</comment>
<feature type="active site" description="Proton acceptor" evidence="3">
    <location>
        <position position="73"/>
    </location>
</feature>
<dbReference type="AlphaFoldDB" id="A0A9D1M787"/>
<dbReference type="PIRSF" id="PIRSF005384">
    <property type="entry name" value="RpiB_LacA_B"/>
    <property type="match status" value="1"/>
</dbReference>
<proteinExistence type="inferred from homology"/>
<evidence type="ECO:0000256" key="4">
    <source>
        <dbReference type="PIRSR" id="PIRSR005384-2"/>
    </source>
</evidence>
<feature type="binding site" evidence="4">
    <location>
        <begin position="74"/>
        <end position="78"/>
    </location>
    <ligand>
        <name>D-ribulose 5-phosphate</name>
        <dbReference type="ChEBI" id="CHEBI:58121"/>
    </ligand>
</feature>
<gene>
    <name evidence="5" type="primary">rpiB</name>
    <name evidence="5" type="ORF">IAB03_04020</name>
</gene>
<sequence>MKDTTNNRPVTGLACDHAGFELKQYVKNWLEERGIEYQDFGCYSTESCDYPDYAHPLAEAVENGTCYPGIAICGSGNGIGMTLNKHQGIRAALCWTAEIAHLARLHNDANVLVMPGRFLSTETASTILNEFFHTEFEGGRHIRRIEKIPLKKD</sequence>
<feature type="binding site" evidence="4">
    <location>
        <position position="117"/>
    </location>
    <ligand>
        <name>D-ribulose 5-phosphate</name>
        <dbReference type="ChEBI" id="CHEBI:58121"/>
    </ligand>
</feature>
<dbReference type="GO" id="GO:0004751">
    <property type="term" value="F:ribose-5-phosphate isomerase activity"/>
    <property type="evidence" value="ECO:0007669"/>
    <property type="project" value="UniProtKB-EC"/>
</dbReference>
<reference evidence="5" key="2">
    <citation type="journal article" date="2021" name="PeerJ">
        <title>Extensive microbial diversity within the chicken gut microbiome revealed by metagenomics and culture.</title>
        <authorList>
            <person name="Gilroy R."/>
            <person name="Ravi A."/>
            <person name="Getino M."/>
            <person name="Pursley I."/>
            <person name="Horton D.L."/>
            <person name="Alikhan N.F."/>
            <person name="Baker D."/>
            <person name="Gharbi K."/>
            <person name="Hall N."/>
            <person name="Watson M."/>
            <person name="Adriaenssens E.M."/>
            <person name="Foster-Nyarko E."/>
            <person name="Jarju S."/>
            <person name="Secka A."/>
            <person name="Antonio M."/>
            <person name="Oren A."/>
            <person name="Chaudhuri R.R."/>
            <person name="La Ragione R."/>
            <person name="Hildebrand F."/>
            <person name="Pallen M.J."/>
        </authorList>
    </citation>
    <scope>NUCLEOTIDE SEQUENCE</scope>
    <source>
        <strain evidence="5">CHK158-818</strain>
    </source>
</reference>